<name>A0A8S5T0N8_9CAUD</name>
<accession>A0A8S5T0N8</accession>
<organism evidence="1">
    <name type="scientific">Myoviridae sp. ctWb16</name>
    <dbReference type="NCBI Taxonomy" id="2827690"/>
    <lineage>
        <taxon>Viruses</taxon>
        <taxon>Duplodnaviria</taxon>
        <taxon>Heunggongvirae</taxon>
        <taxon>Uroviricota</taxon>
        <taxon>Caudoviricetes</taxon>
    </lineage>
</organism>
<proteinExistence type="predicted"/>
<dbReference type="EMBL" id="BK032721">
    <property type="protein sequence ID" value="DAF56782.1"/>
    <property type="molecule type" value="Genomic_DNA"/>
</dbReference>
<evidence type="ECO:0000313" key="1">
    <source>
        <dbReference type="EMBL" id="DAF56782.1"/>
    </source>
</evidence>
<reference evidence="1" key="1">
    <citation type="journal article" date="2021" name="Proc. Natl. Acad. Sci. U.S.A.">
        <title>A Catalog of Tens of Thousands of Viruses from Human Metagenomes Reveals Hidden Associations with Chronic Diseases.</title>
        <authorList>
            <person name="Tisza M.J."/>
            <person name="Buck C.B."/>
        </authorList>
    </citation>
    <scope>NUCLEOTIDE SEQUENCE</scope>
    <source>
        <strain evidence="1">CtWb16</strain>
    </source>
</reference>
<protein>
    <submittedName>
        <fullName evidence="1">Uncharacterized protein</fullName>
    </submittedName>
</protein>
<sequence>MANSLLLNSDLAYNKIKDNLSKDIKNSILKEEFCSFLDKLRNKFKNENFSSYDIVFFNKILLPLTKKVYQLKE</sequence>